<evidence type="ECO:0000313" key="14">
    <source>
        <dbReference type="EMBL" id="SFV50940.1"/>
    </source>
</evidence>
<evidence type="ECO:0000256" key="1">
    <source>
        <dbReference type="ARBA" id="ARBA00002319"/>
    </source>
</evidence>
<evidence type="ECO:0000256" key="2">
    <source>
        <dbReference type="ARBA" id="ARBA00003753"/>
    </source>
</evidence>
<dbReference type="PANTHER" id="PTHR46969:SF1">
    <property type="entry name" value="BIFUNCTIONAL PROTEIN HLDE"/>
    <property type="match status" value="1"/>
</dbReference>
<evidence type="ECO:0000256" key="4">
    <source>
        <dbReference type="ARBA" id="ARBA00022679"/>
    </source>
</evidence>
<keyword evidence="5" id="KW-0548">Nucleotidyltransferase</keyword>
<evidence type="ECO:0000256" key="3">
    <source>
        <dbReference type="ARBA" id="ARBA00012519"/>
    </source>
</evidence>
<dbReference type="InterPro" id="IPR011611">
    <property type="entry name" value="PfkB_dom"/>
</dbReference>
<dbReference type="InterPro" id="IPR014729">
    <property type="entry name" value="Rossmann-like_a/b/a_fold"/>
</dbReference>
<dbReference type="Pfam" id="PF00294">
    <property type="entry name" value="PfkB"/>
    <property type="match status" value="1"/>
</dbReference>
<comment type="catalytic activity">
    <reaction evidence="11">
        <text>D-glycero-beta-D-manno-heptose 1-phosphate + ATP + H(+) = ADP-D-glycero-beta-D-manno-heptose + diphosphate</text>
        <dbReference type="Rhea" id="RHEA:27465"/>
        <dbReference type="ChEBI" id="CHEBI:15378"/>
        <dbReference type="ChEBI" id="CHEBI:30616"/>
        <dbReference type="ChEBI" id="CHEBI:33019"/>
        <dbReference type="ChEBI" id="CHEBI:59967"/>
        <dbReference type="ChEBI" id="CHEBI:61593"/>
        <dbReference type="EC" id="2.7.7.70"/>
    </reaction>
</comment>
<evidence type="ECO:0000256" key="5">
    <source>
        <dbReference type="ARBA" id="ARBA00022695"/>
    </source>
</evidence>
<dbReference type="NCBIfam" id="TIGR02198">
    <property type="entry name" value="rfaE_dom_I"/>
    <property type="match status" value="1"/>
</dbReference>
<dbReference type="GO" id="GO:0005829">
    <property type="term" value="C:cytosol"/>
    <property type="evidence" value="ECO:0007669"/>
    <property type="project" value="TreeGrafter"/>
</dbReference>
<dbReference type="NCBIfam" id="TIGR02199">
    <property type="entry name" value="rfaE_dom_II"/>
    <property type="match status" value="1"/>
</dbReference>
<dbReference type="PANTHER" id="PTHR46969">
    <property type="entry name" value="BIFUNCTIONAL PROTEIN HLDE"/>
    <property type="match status" value="1"/>
</dbReference>
<dbReference type="HAMAP" id="MF_01603">
    <property type="entry name" value="HldE"/>
    <property type="match status" value="1"/>
</dbReference>
<feature type="domain" description="Cytidyltransferase-like" evidence="13">
    <location>
        <begin position="349"/>
        <end position="441"/>
    </location>
</feature>
<comment type="function">
    <text evidence="1">Catalyzes the phosphorylation of D-glycero-D-manno-heptose 7-phosphate at the C-1 position to selectively form D-glycero-beta-D-manno-heptose-1,7-bisphosphate.</text>
</comment>
<comment type="function">
    <text evidence="2">Catalyzes the ADP transfer from ATP to D-glycero-beta-D-manno-heptose 1-phosphate, yielding ADP-D-glycero-beta-D-manno-heptose.</text>
</comment>
<dbReference type="NCBIfam" id="TIGR00125">
    <property type="entry name" value="cyt_tran_rel"/>
    <property type="match status" value="1"/>
</dbReference>
<dbReference type="Gene3D" id="3.40.1190.20">
    <property type="match status" value="1"/>
</dbReference>
<proteinExistence type="inferred from homology"/>
<evidence type="ECO:0000259" key="12">
    <source>
        <dbReference type="Pfam" id="PF00294"/>
    </source>
</evidence>
<feature type="domain" description="Carbohydrate kinase PfkB" evidence="12">
    <location>
        <begin position="11"/>
        <end position="305"/>
    </location>
</feature>
<evidence type="ECO:0000256" key="10">
    <source>
        <dbReference type="ARBA" id="ARBA00023277"/>
    </source>
</evidence>
<dbReference type="EMBL" id="FPHB01000012">
    <property type="protein sequence ID" value="SFV50940.1"/>
    <property type="molecule type" value="Genomic_DNA"/>
</dbReference>
<keyword evidence="10" id="KW-0119">Carbohydrate metabolism</keyword>
<evidence type="ECO:0000256" key="8">
    <source>
        <dbReference type="ARBA" id="ARBA00022840"/>
    </source>
</evidence>
<dbReference type="GO" id="GO:0033786">
    <property type="term" value="F:heptose-1-phosphate adenylyltransferase activity"/>
    <property type="evidence" value="ECO:0007669"/>
    <property type="project" value="TreeGrafter"/>
</dbReference>
<dbReference type="InterPro" id="IPR011914">
    <property type="entry name" value="RfaE_dom_II"/>
</dbReference>
<evidence type="ECO:0000256" key="11">
    <source>
        <dbReference type="ARBA" id="ARBA00047428"/>
    </source>
</evidence>
<reference evidence="14" key="1">
    <citation type="submission" date="2016-10" db="EMBL/GenBank/DDBJ databases">
        <authorList>
            <person name="de Groot N.N."/>
        </authorList>
    </citation>
    <scope>NUCLEOTIDE SEQUENCE</scope>
</reference>
<keyword evidence="4 14" id="KW-0808">Transferase</keyword>
<dbReference type="GO" id="GO:0033785">
    <property type="term" value="F:heptose 7-phosphate kinase activity"/>
    <property type="evidence" value="ECO:0007669"/>
    <property type="project" value="TreeGrafter"/>
</dbReference>
<name>A0A1W1BBH0_9ZZZZ</name>
<keyword evidence="9" id="KW-0511">Multifunctional enzyme</keyword>
<dbReference type="CDD" id="cd01172">
    <property type="entry name" value="RfaE_like"/>
    <property type="match status" value="1"/>
</dbReference>
<dbReference type="SUPFAM" id="SSF52374">
    <property type="entry name" value="Nucleotidylyl transferase"/>
    <property type="match status" value="1"/>
</dbReference>
<dbReference type="FunFam" id="3.40.1190.20:FF:000002">
    <property type="entry name" value="Bifunctional protein HldE"/>
    <property type="match status" value="1"/>
</dbReference>
<dbReference type="EC" id="2.7.7.70" evidence="3"/>
<dbReference type="AlphaFoldDB" id="A0A1W1BBH0"/>
<keyword evidence="7 14" id="KW-0418">Kinase</keyword>
<evidence type="ECO:0000259" key="13">
    <source>
        <dbReference type="Pfam" id="PF01467"/>
    </source>
</evidence>
<dbReference type="GO" id="GO:0005524">
    <property type="term" value="F:ATP binding"/>
    <property type="evidence" value="ECO:0007669"/>
    <property type="project" value="UniProtKB-KW"/>
</dbReference>
<keyword evidence="8" id="KW-0067">ATP-binding</keyword>
<evidence type="ECO:0000256" key="7">
    <source>
        <dbReference type="ARBA" id="ARBA00022777"/>
    </source>
</evidence>
<dbReference type="InterPro" id="IPR004821">
    <property type="entry name" value="Cyt_trans-like"/>
</dbReference>
<accession>A0A1W1BBH0</accession>
<dbReference type="InterPro" id="IPR029056">
    <property type="entry name" value="Ribokinase-like"/>
</dbReference>
<dbReference type="InterPro" id="IPR011913">
    <property type="entry name" value="RfaE_dom_I"/>
</dbReference>
<organism evidence="14">
    <name type="scientific">hydrothermal vent metagenome</name>
    <dbReference type="NCBI Taxonomy" id="652676"/>
    <lineage>
        <taxon>unclassified sequences</taxon>
        <taxon>metagenomes</taxon>
        <taxon>ecological metagenomes</taxon>
    </lineage>
</organism>
<dbReference type="SUPFAM" id="SSF53613">
    <property type="entry name" value="Ribokinase-like"/>
    <property type="match status" value="1"/>
</dbReference>
<sequence length="478" mass="52387">MIASLRDQHPSILVVGDLMIDHYLWGSCERISPEAPVQVVDIQKETTVLGGAGNVINNLVTLGSNVEVASVIGDDANGRELLEMLKKIDVDTESIVIQNERKTSKKSRVIASNQQIIRYDKESKEDVSADATAALLMQIEKKIKKFDAIILSDYGKGVLTEHLTQKIIKIASQNAKKVFVDPKGSDYSKYRGAYTLTPNKKEASEATGIEIKDEASLKEALLKLKSGCDLDLALITLSEDGIAILDEKLRRFPTVAKEVYDVTGAGDTVIASLAFAISSNRSIDEACIFANLAAGVVVGKIGSATVTIDEIEEYESSLHKSSSESHIKSFDEIKRLVKRYKDEGKRIVFTNGCFDILHVGHVKYLQEAKSFGDILIVGLNSDESVSRLKGPTRPINPVEDRAYLLAALEAVDFVVPFEEDTPYELIKQVEPDVLVKGGDYKGKEVVGTEFAKELRLVDFVDGKSTTKTIQKIQGNTTC</sequence>
<dbReference type="Pfam" id="PF01467">
    <property type="entry name" value="CTP_transf_like"/>
    <property type="match status" value="1"/>
</dbReference>
<evidence type="ECO:0000256" key="6">
    <source>
        <dbReference type="ARBA" id="ARBA00022741"/>
    </source>
</evidence>
<protein>
    <recommendedName>
        <fullName evidence="3">D-glycero-beta-D-manno-heptose 1-phosphate adenylyltransferase</fullName>
        <ecNumber evidence="3">2.7.7.70</ecNumber>
    </recommendedName>
</protein>
<dbReference type="GO" id="GO:0016773">
    <property type="term" value="F:phosphotransferase activity, alcohol group as acceptor"/>
    <property type="evidence" value="ECO:0007669"/>
    <property type="project" value="InterPro"/>
</dbReference>
<keyword evidence="6" id="KW-0547">Nucleotide-binding</keyword>
<dbReference type="Gene3D" id="3.40.50.620">
    <property type="entry name" value="HUPs"/>
    <property type="match status" value="1"/>
</dbReference>
<dbReference type="InterPro" id="IPR023030">
    <property type="entry name" value="Bifunc_HldE"/>
</dbReference>
<evidence type="ECO:0000256" key="9">
    <source>
        <dbReference type="ARBA" id="ARBA00023268"/>
    </source>
</evidence>
<gene>
    <name evidence="14" type="ORF">MNB_SM-7-255</name>
</gene>